<keyword evidence="10 11" id="KW-0961">Cell wall biogenesis/degradation</keyword>
<reference evidence="12" key="1">
    <citation type="submission" date="2021-01" db="EMBL/GenBank/DDBJ databases">
        <title>Ramlibacter sp. strain AW1 16S ribosomal RNA gene Genome sequencing and assembly.</title>
        <authorList>
            <person name="Kang M."/>
        </authorList>
    </citation>
    <scope>NUCLEOTIDE SEQUENCE</scope>
    <source>
        <strain evidence="12">AW1</strain>
    </source>
</reference>
<comment type="pathway">
    <text evidence="10">Cell wall biogenesis; peptidoglycan biosynthesis.</text>
</comment>
<evidence type="ECO:0000256" key="9">
    <source>
        <dbReference type="ARBA" id="ARBA00061532"/>
    </source>
</evidence>
<evidence type="ECO:0000256" key="3">
    <source>
        <dbReference type="ARBA" id="ARBA00022692"/>
    </source>
</evidence>
<dbReference type="GO" id="GO:0009252">
    <property type="term" value="P:peptidoglycan biosynthetic process"/>
    <property type="evidence" value="ECO:0007669"/>
    <property type="project" value="UniProtKB-UniRule"/>
</dbReference>
<keyword evidence="4 10" id="KW-0133">Cell shape</keyword>
<dbReference type="Pfam" id="PF03023">
    <property type="entry name" value="MurJ"/>
    <property type="match status" value="1"/>
</dbReference>
<feature type="transmembrane region" description="Helical" evidence="10">
    <location>
        <begin position="361"/>
        <end position="382"/>
    </location>
</feature>
<keyword evidence="10" id="KW-0997">Cell inner membrane</keyword>
<keyword evidence="2 10" id="KW-1003">Cell membrane</keyword>
<evidence type="ECO:0000256" key="8">
    <source>
        <dbReference type="ARBA" id="ARBA00060041"/>
    </source>
</evidence>
<sequence length="521" mass="55596">MSLFKAASTVSLLTLASRITGLVRDLAMATIFGASAMTDAFNVAFRIPNLFRRLFAEGAFSQAFVPALSHSKERDGELATQELIDQVATVLFWVLVAACVVGVAAAPLLVLATASGFLKEPEVMDAAVLMTRVMFPYIGFMSLVALSAGILNTWRRFAAPAATPVLLNLAMIAAAWFGAPWLQARGIEPIYAMAGGVMLGGVLQLAVQVPVLRRLHRVPRIGLSWSRLRTAWAHPGTRHVGGLMLPALLGVGVAQISLLINTQIASWLPRGSVTWLSYADRLMEFPTALLGVALGVVLMPQLAAARAAEDHQRYSAMLDWGLRLVVLLAVPSSVALLVFGVPLVTTLFHYGAFTAEDVRMVSLALTGYGAGLLGLVAIKVLAPGYYATQDMRTPVRIAVVVLIATQLMNIGFVPLFGHAGLALSIGMGAMLNAGWLAFGLRRRGSWQPSPGWGRFLLQVLAATALLAVFLMWASGSFAWIQLRQQALLRVSLLAGLLAGAGAIYFAALAASGVRLRQFVTR</sequence>
<feature type="transmembrane region" description="Helical" evidence="10">
    <location>
        <begin position="288"/>
        <end position="308"/>
    </location>
</feature>
<evidence type="ECO:0000256" key="11">
    <source>
        <dbReference type="PIRNR" id="PIRNR002869"/>
    </source>
</evidence>
<dbReference type="PRINTS" id="PR01806">
    <property type="entry name" value="VIRFACTRMVIN"/>
</dbReference>
<dbReference type="Proteomes" id="UP000613011">
    <property type="component" value="Unassembled WGS sequence"/>
</dbReference>
<dbReference type="GO" id="GO:0008360">
    <property type="term" value="P:regulation of cell shape"/>
    <property type="evidence" value="ECO:0007669"/>
    <property type="project" value="UniProtKB-UniRule"/>
</dbReference>
<feature type="transmembrane region" description="Helical" evidence="10">
    <location>
        <begin position="394"/>
        <end position="413"/>
    </location>
</feature>
<gene>
    <name evidence="10 12" type="primary">murJ</name>
    <name evidence="12" type="ORF">JI739_06065</name>
</gene>
<comment type="subcellular location">
    <subcellularLocation>
        <location evidence="10">Cell inner membrane</location>
        <topology evidence="10">Multi-pass membrane protein</topology>
    </subcellularLocation>
    <subcellularLocation>
        <location evidence="1">Cell membrane</location>
        <topology evidence="1">Multi-pass membrane protein</topology>
    </subcellularLocation>
</comment>
<dbReference type="PANTHER" id="PTHR47019:SF1">
    <property type="entry name" value="LIPID II FLIPPASE MURJ"/>
    <property type="match status" value="1"/>
</dbReference>
<accession>A0A936ZFD5</accession>
<dbReference type="GO" id="GO:0071555">
    <property type="term" value="P:cell wall organization"/>
    <property type="evidence" value="ECO:0007669"/>
    <property type="project" value="UniProtKB-UniRule"/>
</dbReference>
<keyword evidence="5 10" id="KW-0573">Peptidoglycan synthesis</keyword>
<dbReference type="GO" id="GO:0034204">
    <property type="term" value="P:lipid translocation"/>
    <property type="evidence" value="ECO:0007669"/>
    <property type="project" value="TreeGrafter"/>
</dbReference>
<keyword evidence="6 10" id="KW-1133">Transmembrane helix</keyword>
<evidence type="ECO:0000256" key="10">
    <source>
        <dbReference type="HAMAP-Rule" id="MF_02078"/>
    </source>
</evidence>
<evidence type="ECO:0000313" key="13">
    <source>
        <dbReference type="Proteomes" id="UP000613011"/>
    </source>
</evidence>
<dbReference type="PIRSF" id="PIRSF002869">
    <property type="entry name" value="MviN"/>
    <property type="match status" value="1"/>
</dbReference>
<keyword evidence="10 11" id="KW-0813">Transport</keyword>
<feature type="transmembrane region" description="Helical" evidence="10">
    <location>
        <begin position="190"/>
        <end position="212"/>
    </location>
</feature>
<feature type="transmembrane region" description="Helical" evidence="10">
    <location>
        <begin position="459"/>
        <end position="480"/>
    </location>
</feature>
<proteinExistence type="inferred from homology"/>
<keyword evidence="3 10" id="KW-0812">Transmembrane</keyword>
<feature type="transmembrane region" description="Helical" evidence="10">
    <location>
        <begin position="419"/>
        <end position="438"/>
    </location>
</feature>
<feature type="transmembrane region" description="Helical" evidence="10">
    <location>
        <begin position="90"/>
        <end position="114"/>
    </location>
</feature>
<comment type="caution">
    <text evidence="12">The sequence shown here is derived from an EMBL/GenBank/DDBJ whole genome shotgun (WGS) entry which is preliminary data.</text>
</comment>
<evidence type="ECO:0000256" key="6">
    <source>
        <dbReference type="ARBA" id="ARBA00022989"/>
    </source>
</evidence>
<dbReference type="AlphaFoldDB" id="A0A936ZFD5"/>
<dbReference type="NCBIfam" id="TIGR01695">
    <property type="entry name" value="murJ_mviN"/>
    <property type="match status" value="1"/>
</dbReference>
<comment type="similarity">
    <text evidence="9 10 11">Belongs to the MurJ/MviN family.</text>
</comment>
<keyword evidence="7 10" id="KW-0472">Membrane</keyword>
<comment type="function">
    <text evidence="8 10 11">Involved in peptidoglycan biosynthesis. Transports lipid-linked peptidoglycan precursors from the inner to the outer leaflet of the cytoplasmic membrane.</text>
</comment>
<name>A0A936ZFD5_9BURK</name>
<feature type="transmembrane region" description="Helical" evidence="10">
    <location>
        <begin position="492"/>
        <end position="513"/>
    </location>
</feature>
<dbReference type="RefSeq" id="WP_201682905.1">
    <property type="nucleotide sequence ID" value="NZ_JAEQNA010000001.1"/>
</dbReference>
<dbReference type="GO" id="GO:0005886">
    <property type="term" value="C:plasma membrane"/>
    <property type="evidence" value="ECO:0007669"/>
    <property type="project" value="UniProtKB-SubCell"/>
</dbReference>
<feature type="transmembrane region" description="Helical" evidence="10">
    <location>
        <begin position="166"/>
        <end position="184"/>
    </location>
</feature>
<dbReference type="GO" id="GO:0015648">
    <property type="term" value="F:lipid-linked peptidoglycan transporter activity"/>
    <property type="evidence" value="ECO:0007669"/>
    <property type="project" value="UniProtKB-UniRule"/>
</dbReference>
<evidence type="ECO:0000313" key="12">
    <source>
        <dbReference type="EMBL" id="MBL0419907.1"/>
    </source>
</evidence>
<feature type="transmembrane region" description="Helical" evidence="10">
    <location>
        <begin position="320"/>
        <end position="341"/>
    </location>
</feature>
<dbReference type="HAMAP" id="MF_02078">
    <property type="entry name" value="MurJ_MviN"/>
    <property type="match status" value="1"/>
</dbReference>
<dbReference type="CDD" id="cd13123">
    <property type="entry name" value="MATE_MurJ_like"/>
    <property type="match status" value="1"/>
</dbReference>
<keyword evidence="13" id="KW-1185">Reference proteome</keyword>
<dbReference type="InterPro" id="IPR004268">
    <property type="entry name" value="MurJ"/>
</dbReference>
<evidence type="ECO:0000256" key="2">
    <source>
        <dbReference type="ARBA" id="ARBA00022475"/>
    </source>
</evidence>
<protein>
    <recommendedName>
        <fullName evidence="10">Probable lipid II flippase MurJ</fullName>
    </recommendedName>
</protein>
<organism evidence="12 13">
    <name type="scientific">Ramlibacter aurantiacus</name>
    <dbReference type="NCBI Taxonomy" id="2801330"/>
    <lineage>
        <taxon>Bacteria</taxon>
        <taxon>Pseudomonadati</taxon>
        <taxon>Pseudomonadota</taxon>
        <taxon>Betaproteobacteria</taxon>
        <taxon>Burkholderiales</taxon>
        <taxon>Comamonadaceae</taxon>
        <taxon>Ramlibacter</taxon>
    </lineage>
</organism>
<dbReference type="InterPro" id="IPR051050">
    <property type="entry name" value="Lipid_II_flippase_MurJ/MviN"/>
</dbReference>
<feature type="transmembrane region" description="Helical" evidence="10">
    <location>
        <begin position="134"/>
        <end position="154"/>
    </location>
</feature>
<evidence type="ECO:0000256" key="7">
    <source>
        <dbReference type="ARBA" id="ARBA00023136"/>
    </source>
</evidence>
<evidence type="ECO:0000256" key="5">
    <source>
        <dbReference type="ARBA" id="ARBA00022984"/>
    </source>
</evidence>
<dbReference type="EMBL" id="JAEQNA010000001">
    <property type="protein sequence ID" value="MBL0419907.1"/>
    <property type="molecule type" value="Genomic_DNA"/>
</dbReference>
<evidence type="ECO:0000256" key="1">
    <source>
        <dbReference type="ARBA" id="ARBA00004651"/>
    </source>
</evidence>
<feature type="transmembrane region" description="Helical" evidence="10">
    <location>
        <begin position="247"/>
        <end position="268"/>
    </location>
</feature>
<evidence type="ECO:0000256" key="4">
    <source>
        <dbReference type="ARBA" id="ARBA00022960"/>
    </source>
</evidence>
<dbReference type="PANTHER" id="PTHR47019">
    <property type="entry name" value="LIPID II FLIPPASE MURJ"/>
    <property type="match status" value="1"/>
</dbReference>